<reference evidence="2 3" key="1">
    <citation type="submission" date="2019-06" db="EMBL/GenBank/DDBJ databases">
        <title>Amycolatopsis alkalitolerans sp. nov., isolated from Gastrodia elata Blume.</title>
        <authorList>
            <person name="Narsing Rao M.P."/>
            <person name="Li W.J."/>
        </authorList>
    </citation>
    <scope>NUCLEOTIDE SEQUENCE [LARGE SCALE GENOMIC DNA]</scope>
    <source>
        <strain evidence="2 3">SYSUP0005</strain>
    </source>
</reference>
<proteinExistence type="predicted"/>
<name>A0A5C4LXX6_9PSEU</name>
<dbReference type="RefSeq" id="WP_139098370.1">
    <property type="nucleotide sequence ID" value="NZ_VDFW01000018.1"/>
</dbReference>
<keyword evidence="3" id="KW-1185">Reference proteome</keyword>
<dbReference type="AlphaFoldDB" id="A0A5C4LXX6"/>
<gene>
    <name evidence="2" type="ORF">FG385_20415</name>
</gene>
<sequence>MSHLLDQLYKTKLRFAGLLTAVVGVGFLFFSNAVASTPTFSWLVGWPLNELGTTLLSAGVIAVIFEYYARKEADERATEHFRTAIRQEAPAIRDAVLDSFAFNAEALKDIASDDTLDRIAANAIGLRVGDQRLGHQAYADLRDQVIRSPERWRDVDVSVSLTPWPGGPATGNGSMFVATVRWEYKVKPASRTMRFASVSDLAEYRDLLHDPTVASAWYVGRNAGLDAADPEAFTLLQFSVNGRDQRIRRTARNGSQQATVTLDAKAVDHEVTLSYTYRVLVQRHGHLLYLDAPRPAKGVRVQLDYTTAGIRRVNVLDYFASPETARVEQSPAAAPARTVDVSFDGQVFPRAGVAFVWVLEEELS</sequence>
<dbReference type="Proteomes" id="UP000305546">
    <property type="component" value="Unassembled WGS sequence"/>
</dbReference>
<keyword evidence="1" id="KW-0472">Membrane</keyword>
<feature type="transmembrane region" description="Helical" evidence="1">
    <location>
        <begin position="51"/>
        <end position="69"/>
    </location>
</feature>
<evidence type="ECO:0000313" key="3">
    <source>
        <dbReference type="Proteomes" id="UP000305546"/>
    </source>
</evidence>
<accession>A0A5C4LXX6</accession>
<keyword evidence="1" id="KW-0812">Transmembrane</keyword>
<dbReference type="EMBL" id="VDFW01000018">
    <property type="protein sequence ID" value="TNC23730.1"/>
    <property type="molecule type" value="Genomic_DNA"/>
</dbReference>
<keyword evidence="1" id="KW-1133">Transmembrane helix</keyword>
<evidence type="ECO:0000313" key="2">
    <source>
        <dbReference type="EMBL" id="TNC23730.1"/>
    </source>
</evidence>
<organism evidence="2 3">
    <name type="scientific">Amycolatopsis alkalitolerans</name>
    <dbReference type="NCBI Taxonomy" id="2547244"/>
    <lineage>
        <taxon>Bacteria</taxon>
        <taxon>Bacillati</taxon>
        <taxon>Actinomycetota</taxon>
        <taxon>Actinomycetes</taxon>
        <taxon>Pseudonocardiales</taxon>
        <taxon>Pseudonocardiaceae</taxon>
        <taxon>Amycolatopsis</taxon>
    </lineage>
</organism>
<protein>
    <submittedName>
        <fullName evidence="2">Uncharacterized protein</fullName>
    </submittedName>
</protein>
<dbReference type="OrthoDB" id="3453448at2"/>
<evidence type="ECO:0000256" key="1">
    <source>
        <dbReference type="SAM" id="Phobius"/>
    </source>
</evidence>
<comment type="caution">
    <text evidence="2">The sequence shown here is derived from an EMBL/GenBank/DDBJ whole genome shotgun (WGS) entry which is preliminary data.</text>
</comment>